<dbReference type="Proteomes" id="UP001165160">
    <property type="component" value="Unassembled WGS sequence"/>
</dbReference>
<sequence>MSRRPRLTRGELKKKEELEHLSLVEEELMDKLKSERGKRDRVQHDNDLKNEHLKKLQKKLERLIRDQTAELEAEESKTQQMSDNADDTMRTLQKSKEQYTITLESYPVIDRENTNLRHTVNNLKEELSVLRAKNATELTSLKKEMFDIRMKIEFEFMRTKKNYERQYEENAQSQMKSESEKAVVECARLSSILKSKKSTVEALMKSQESKASLLQKSRVEKVLGGSALEMQQSEIELLERLMKEQEVIIQKCQSEITSLHHSLKSLQKQEKDLVASTSTLNSTRTSYSLASVEKNSWKSKVKNLVLEVDAWISRDCPLESKVGFIESVESYYDDKSSKVSEIYEEEEEEEEEGGEEIWRASRANDTMNNTTQNPQIF</sequence>
<feature type="compositionally biased region" description="Polar residues" evidence="2">
    <location>
        <begin position="363"/>
        <end position="377"/>
    </location>
</feature>
<dbReference type="EMBL" id="BRXX01000416">
    <property type="protein sequence ID" value="GMI10426.1"/>
    <property type="molecule type" value="Genomic_DNA"/>
</dbReference>
<comment type="caution">
    <text evidence="3">The sequence shown here is derived from an EMBL/GenBank/DDBJ whole genome shotgun (WGS) entry which is preliminary data.</text>
</comment>
<feature type="compositionally biased region" description="Acidic residues" evidence="2">
    <location>
        <begin position="342"/>
        <end position="355"/>
    </location>
</feature>
<dbReference type="AlphaFoldDB" id="A0A9W7FE28"/>
<keyword evidence="4" id="KW-1185">Reference proteome</keyword>
<keyword evidence="1" id="KW-0175">Coiled coil</keyword>
<feature type="region of interest" description="Disordered" evidence="2">
    <location>
        <begin position="338"/>
        <end position="377"/>
    </location>
</feature>
<accession>A0A9W7FE28</accession>
<feature type="coiled-coil region" evidence="1">
    <location>
        <begin position="228"/>
        <end position="269"/>
    </location>
</feature>
<evidence type="ECO:0000313" key="3">
    <source>
        <dbReference type="EMBL" id="GMI10426.1"/>
    </source>
</evidence>
<organism evidence="3 4">
    <name type="scientific">Triparma verrucosa</name>
    <dbReference type="NCBI Taxonomy" id="1606542"/>
    <lineage>
        <taxon>Eukaryota</taxon>
        <taxon>Sar</taxon>
        <taxon>Stramenopiles</taxon>
        <taxon>Ochrophyta</taxon>
        <taxon>Bolidophyceae</taxon>
        <taxon>Parmales</taxon>
        <taxon>Triparmaceae</taxon>
        <taxon>Triparma</taxon>
    </lineage>
</organism>
<reference evidence="4" key="1">
    <citation type="journal article" date="2023" name="Commun. Biol.">
        <title>Genome analysis of Parmales, the sister group of diatoms, reveals the evolutionary specialization of diatoms from phago-mixotrophs to photoautotrophs.</title>
        <authorList>
            <person name="Ban H."/>
            <person name="Sato S."/>
            <person name="Yoshikawa S."/>
            <person name="Yamada K."/>
            <person name="Nakamura Y."/>
            <person name="Ichinomiya M."/>
            <person name="Sato N."/>
            <person name="Blanc-Mathieu R."/>
            <person name="Endo H."/>
            <person name="Kuwata A."/>
            <person name="Ogata H."/>
        </authorList>
    </citation>
    <scope>NUCLEOTIDE SEQUENCE [LARGE SCALE GENOMIC DNA]</scope>
    <source>
        <strain evidence="4">NIES 3699</strain>
    </source>
</reference>
<name>A0A9W7FE28_9STRA</name>
<evidence type="ECO:0000313" key="4">
    <source>
        <dbReference type="Proteomes" id="UP001165160"/>
    </source>
</evidence>
<evidence type="ECO:0000256" key="2">
    <source>
        <dbReference type="SAM" id="MobiDB-lite"/>
    </source>
</evidence>
<gene>
    <name evidence="3" type="ORF">TrVE_jg5638</name>
</gene>
<protein>
    <submittedName>
        <fullName evidence="3">Uncharacterized protein</fullName>
    </submittedName>
</protein>
<proteinExistence type="predicted"/>
<feature type="region of interest" description="Disordered" evidence="2">
    <location>
        <begin position="31"/>
        <end position="50"/>
    </location>
</feature>
<evidence type="ECO:0000256" key="1">
    <source>
        <dbReference type="SAM" id="Coils"/>
    </source>
</evidence>